<dbReference type="GO" id="GO:0004029">
    <property type="term" value="F:aldehyde dehydrogenase (NAD+) activity"/>
    <property type="evidence" value="ECO:0007669"/>
    <property type="project" value="InterPro"/>
</dbReference>
<evidence type="ECO:0000256" key="1">
    <source>
        <dbReference type="ARBA" id="ARBA00009986"/>
    </source>
</evidence>
<dbReference type="PaxDb" id="273116-14325320"/>
<evidence type="ECO:0000256" key="4">
    <source>
        <dbReference type="ARBA" id="ARBA00023027"/>
    </source>
</evidence>
<evidence type="ECO:0000256" key="2">
    <source>
        <dbReference type="ARBA" id="ARBA00011881"/>
    </source>
</evidence>
<keyword evidence="4" id="KW-0520">NAD</keyword>
<dbReference type="EMBL" id="BA000011">
    <property type="protein sequence ID" value="BAB60224.1"/>
    <property type="molecule type" value="Genomic_DNA"/>
</dbReference>
<dbReference type="RefSeq" id="WP_010917312.1">
    <property type="nucleotide sequence ID" value="NC_002689.2"/>
</dbReference>
<evidence type="ECO:0000313" key="7">
    <source>
        <dbReference type="Proteomes" id="UP000001017"/>
    </source>
</evidence>
<evidence type="ECO:0000256" key="3">
    <source>
        <dbReference type="ARBA" id="ARBA00023002"/>
    </source>
</evidence>
<dbReference type="PANTHER" id="PTHR43521:SF1">
    <property type="entry name" value="ALPHA-AMINOADIPIC SEMIALDEHYDE DEHYDROGENASE"/>
    <property type="match status" value="1"/>
</dbReference>
<dbReference type="Gene3D" id="3.40.309.10">
    <property type="entry name" value="Aldehyde Dehydrogenase, Chain A, domain 2"/>
    <property type="match status" value="1"/>
</dbReference>
<dbReference type="HOGENOM" id="CLU_005391_1_2_2"/>
<dbReference type="CDD" id="cd07130">
    <property type="entry name" value="ALDH_F7_AASADH"/>
    <property type="match status" value="1"/>
</dbReference>
<keyword evidence="3" id="KW-0560">Oxidoreductase</keyword>
<comment type="similarity">
    <text evidence="1">Belongs to the aldehyde dehydrogenase family.</text>
</comment>
<dbReference type="InterPro" id="IPR016163">
    <property type="entry name" value="Ald_DH_C"/>
</dbReference>
<feature type="domain" description="Aldehyde dehydrogenase" evidence="5">
    <location>
        <begin position="29"/>
        <end position="496"/>
    </location>
</feature>
<dbReference type="InterPro" id="IPR016162">
    <property type="entry name" value="Ald_DH_N"/>
</dbReference>
<dbReference type="InterPro" id="IPR044638">
    <property type="entry name" value="ALDH7A1-like"/>
</dbReference>
<sequence>MHMAAVLEEDALSILGLERVNSGIYDGEWKKPAGKMLTVYSPIDGSEIAKISMATREDYDEMVKKAQEEFKKWRMIPAPKRGLIIKDIGDELRKEKRNLGRIVTIEAGKTPSEGEGEIQEMIDISDLALGLSRQLYGLTIASERPYHRMYEQWVPLGPIAVITSFNFPASVWSWNSFIAAVTGDVVIWKPSSKAALTAVAVMKVIERVLKRNNVPNIFYLMVSSGSEGGDWITNDPRIPLVSFTGSVPVGRKISENVAKRLGKSILELGGNNGAIVSDKADIDLALRGVVFGALATAGQRCTTTRRVIVSEKIYDEFVKKLVNAYSKVKVGDPREKGVLVGPLIDEDAVRDYEGAISEAVKQGGKVLYGGKKISLKGYEKGHYVEPTIIEANPNMPIVKEETFAPILYVMKYKTIEEALEIHNSVPQGLSSSIFTTDLREEEAFLSPYGSDCGLANVNTSTAGAEIGGAFGGEKDTGGGRESGSDAWKFYMRRQTVTKNWGQTLPLAQDVVFDF</sequence>
<dbReference type="FunFam" id="3.40.309.10:FF:000018">
    <property type="entry name" value="Alpha-aminoadipic semialdehyde dehydrogenase"/>
    <property type="match status" value="1"/>
</dbReference>
<evidence type="ECO:0000259" key="5">
    <source>
        <dbReference type="Pfam" id="PF00171"/>
    </source>
</evidence>
<evidence type="ECO:0000313" key="6">
    <source>
        <dbReference type="EMBL" id="BAB60224.1"/>
    </source>
</evidence>
<name>Q979S8_THEVO</name>
<comment type="subunit">
    <text evidence="2">Homotetramer.</text>
</comment>
<reference evidence="6 7" key="2">
    <citation type="journal article" date="2000" name="Proc. Natl. Acad. Sci. U.S.A.">
        <title>Archaeal adaptation to higher temperatures revealed by genomic sequence of Thermoplasma volcanium.</title>
        <authorList>
            <person name="Kawashima T."/>
            <person name="Amano N."/>
            <person name="Koike H."/>
            <person name="Makino S."/>
            <person name="Higuchi S."/>
            <person name="Kawashima-Ohya Y."/>
            <person name="Watanabe K."/>
            <person name="Yamazaki M."/>
            <person name="Kanehori K."/>
            <person name="Kawamoto T."/>
            <person name="Nunoshiba T."/>
            <person name="Yamamoto Y."/>
            <person name="Aramaki H."/>
            <person name="Makino K."/>
            <person name="Suzuki M."/>
        </authorList>
    </citation>
    <scope>NUCLEOTIDE SEQUENCE [LARGE SCALE GENOMIC DNA]</scope>
    <source>
        <strain evidence="7">ATCC 51530 / DSM 4299 / JCM 9571 / NBRC 15438 / GSS1</strain>
    </source>
</reference>
<dbReference type="STRING" id="273116.gene:9381878"/>
<dbReference type="eggNOG" id="arCOG01252">
    <property type="taxonomic scope" value="Archaea"/>
</dbReference>
<dbReference type="KEGG" id="tvo:TVG1110903"/>
<dbReference type="Pfam" id="PF00171">
    <property type="entry name" value="Aldedh"/>
    <property type="match status" value="1"/>
</dbReference>
<dbReference type="Proteomes" id="UP000001017">
    <property type="component" value="Chromosome"/>
</dbReference>
<dbReference type="GeneID" id="1441194"/>
<dbReference type="PANTHER" id="PTHR43521">
    <property type="entry name" value="ALPHA-AMINOADIPIC SEMIALDEHYDE DEHYDROGENASE"/>
    <property type="match status" value="1"/>
</dbReference>
<dbReference type="AlphaFoldDB" id="Q979S8"/>
<organism evidence="6 7">
    <name type="scientific">Thermoplasma volcanium (strain ATCC 51530 / DSM 4299 / JCM 9571 / NBRC 15438 / GSS1)</name>
    <dbReference type="NCBI Taxonomy" id="273116"/>
    <lineage>
        <taxon>Archaea</taxon>
        <taxon>Methanobacteriati</taxon>
        <taxon>Thermoplasmatota</taxon>
        <taxon>Thermoplasmata</taxon>
        <taxon>Thermoplasmatales</taxon>
        <taxon>Thermoplasmataceae</taxon>
        <taxon>Thermoplasma</taxon>
    </lineage>
</organism>
<dbReference type="InterPro" id="IPR015590">
    <property type="entry name" value="Aldehyde_DH_dom"/>
</dbReference>
<protein>
    <submittedName>
        <fullName evidence="6">Aldehyde dehydrogenase</fullName>
    </submittedName>
</protein>
<proteinExistence type="inferred from homology"/>
<dbReference type="SUPFAM" id="SSF53720">
    <property type="entry name" value="ALDH-like"/>
    <property type="match status" value="1"/>
</dbReference>
<gene>
    <name evidence="6" type="ORF">TVG1110903</name>
</gene>
<dbReference type="InterPro" id="IPR016161">
    <property type="entry name" value="Ald_DH/histidinol_DH"/>
</dbReference>
<dbReference type="Gene3D" id="3.40.605.10">
    <property type="entry name" value="Aldehyde Dehydrogenase, Chain A, domain 1"/>
    <property type="match status" value="1"/>
</dbReference>
<accession>Q979S8</accession>
<keyword evidence="7" id="KW-1185">Reference proteome</keyword>
<dbReference type="PhylomeDB" id="Q979S8"/>
<reference evidence="6 7" key="1">
    <citation type="journal article" date="1999" name="Proc. Jpn. Acad.">
        <title>Determination of the complete genomic DNA sequence of Thermoplasma volvanium GSS1.</title>
        <authorList>
            <person name="Kawashima T."/>
            <person name="Yamamoto Y."/>
            <person name="Aramaki H."/>
            <person name="Nunoshiba T."/>
            <person name="Kawamoto T."/>
            <person name="Watanabe K."/>
            <person name="Yamazaki M."/>
            <person name="Kanehori K."/>
            <person name="Amano N."/>
            <person name="Ohya Y."/>
            <person name="Makino K."/>
            <person name="Suzuki M."/>
        </authorList>
    </citation>
    <scope>NUCLEOTIDE SEQUENCE [LARGE SCALE GENOMIC DNA]</scope>
    <source>
        <strain evidence="7">ATCC 51530 / DSM 4299 / JCM 9571 / NBRC 15438 / GSS1</strain>
    </source>
</reference>